<dbReference type="InterPro" id="IPR052897">
    <property type="entry name" value="Sec-Metab_Biosynth_Hydrolase"/>
</dbReference>
<dbReference type="InterPro" id="IPR029058">
    <property type="entry name" value="AB_hydrolase_fold"/>
</dbReference>
<protein>
    <submittedName>
        <fullName evidence="2">Alpha/beta hydrolase</fullName>
    </submittedName>
</protein>
<proteinExistence type="predicted"/>
<dbReference type="PANTHER" id="PTHR37017:SF11">
    <property type="entry name" value="ESTERASE_LIPASE_THIOESTERASE DOMAIN-CONTAINING PROTEIN"/>
    <property type="match status" value="1"/>
</dbReference>
<evidence type="ECO:0000259" key="1">
    <source>
        <dbReference type="Pfam" id="PF12697"/>
    </source>
</evidence>
<gene>
    <name evidence="2" type="ORF">M0638_08350</name>
</gene>
<dbReference type="PANTHER" id="PTHR37017">
    <property type="entry name" value="AB HYDROLASE-1 DOMAIN-CONTAINING PROTEIN-RELATED"/>
    <property type="match status" value="1"/>
</dbReference>
<dbReference type="Pfam" id="PF12697">
    <property type="entry name" value="Abhydrolase_6"/>
    <property type="match status" value="1"/>
</dbReference>
<evidence type="ECO:0000313" key="3">
    <source>
        <dbReference type="Proteomes" id="UP001139516"/>
    </source>
</evidence>
<dbReference type="Gene3D" id="3.40.50.1820">
    <property type="entry name" value="alpha/beta hydrolase"/>
    <property type="match status" value="1"/>
</dbReference>
<dbReference type="SUPFAM" id="SSF53474">
    <property type="entry name" value="alpha/beta-Hydrolases"/>
    <property type="match status" value="1"/>
</dbReference>
<feature type="domain" description="AB hydrolase-1" evidence="1">
    <location>
        <begin position="11"/>
        <end position="224"/>
    </location>
</feature>
<comment type="caution">
    <text evidence="2">The sequence shown here is derived from an EMBL/GenBank/DDBJ whole genome shotgun (WGS) entry which is preliminary data.</text>
</comment>
<evidence type="ECO:0000313" key="2">
    <source>
        <dbReference type="EMBL" id="MCK8784387.1"/>
    </source>
</evidence>
<dbReference type="RefSeq" id="WP_248666511.1">
    <property type="nucleotide sequence ID" value="NZ_JALPRX010000029.1"/>
</dbReference>
<name>A0A9X1Y781_9PROT</name>
<accession>A0A9X1Y781</accession>
<keyword evidence="3" id="KW-1185">Reference proteome</keyword>
<dbReference type="InterPro" id="IPR000073">
    <property type="entry name" value="AB_hydrolase_1"/>
</dbReference>
<reference evidence="2" key="1">
    <citation type="submission" date="2022-04" db="EMBL/GenBank/DDBJ databases">
        <title>Roseomonas acroporae sp. nov., isolated from coral Acropora digitifera.</title>
        <authorList>
            <person name="Sun H."/>
        </authorList>
    </citation>
    <scope>NUCLEOTIDE SEQUENCE</scope>
    <source>
        <strain evidence="2">NAR14</strain>
    </source>
</reference>
<keyword evidence="2" id="KW-0378">Hydrolase</keyword>
<dbReference type="AlphaFoldDB" id="A0A9X1Y781"/>
<dbReference type="EMBL" id="JALPRX010000029">
    <property type="protein sequence ID" value="MCK8784387.1"/>
    <property type="molecule type" value="Genomic_DNA"/>
</dbReference>
<sequence length="242" mass="24869">MSHPASSAPTVVLVHGAWADASSWRSVIPLLLGAGLSVVAVQNPTTSLADDVAATRLTLDSIDGPVVLAGHSWGGTVITEAGNDPKVKALVFVAAFAPDAGQSTGDQVSAHPAPPALGGVVPFGNGYLKMSPESWIHNVAQDLGREDALLLSVVQTPLGLSTFGDKVGKAAWSDRPCWYLVSGDDRAVSVELQRELATRMNARTVELASSHMSPLSQPKAVADAILDAVAAVTSAERAGPPA</sequence>
<dbReference type="GO" id="GO:0016787">
    <property type="term" value="F:hydrolase activity"/>
    <property type="evidence" value="ECO:0007669"/>
    <property type="project" value="UniProtKB-KW"/>
</dbReference>
<dbReference type="Proteomes" id="UP001139516">
    <property type="component" value="Unassembled WGS sequence"/>
</dbReference>
<organism evidence="2 3">
    <name type="scientific">Roseomonas acroporae</name>
    <dbReference type="NCBI Taxonomy" id="2937791"/>
    <lineage>
        <taxon>Bacteria</taxon>
        <taxon>Pseudomonadati</taxon>
        <taxon>Pseudomonadota</taxon>
        <taxon>Alphaproteobacteria</taxon>
        <taxon>Acetobacterales</taxon>
        <taxon>Roseomonadaceae</taxon>
        <taxon>Roseomonas</taxon>
    </lineage>
</organism>